<dbReference type="EMBL" id="LXQA010868207">
    <property type="protein sequence ID" value="MCI74802.1"/>
    <property type="molecule type" value="Genomic_DNA"/>
</dbReference>
<dbReference type="Proteomes" id="UP000265520">
    <property type="component" value="Unassembled WGS sequence"/>
</dbReference>
<name>A0A392UMX3_9FABA</name>
<dbReference type="AlphaFoldDB" id="A0A392UMX3"/>
<protein>
    <submittedName>
        <fullName evidence="1">Uncharacterized protein</fullName>
    </submittedName>
</protein>
<comment type="caution">
    <text evidence="1">The sequence shown here is derived from an EMBL/GenBank/DDBJ whole genome shotgun (WGS) entry which is preliminary data.</text>
</comment>
<evidence type="ECO:0000313" key="1">
    <source>
        <dbReference type="EMBL" id="MCI74802.1"/>
    </source>
</evidence>
<keyword evidence="2" id="KW-1185">Reference proteome</keyword>
<reference evidence="1 2" key="1">
    <citation type="journal article" date="2018" name="Front. Plant Sci.">
        <title>Red Clover (Trifolium pratense) and Zigzag Clover (T. medium) - A Picture of Genomic Similarities and Differences.</title>
        <authorList>
            <person name="Dluhosova J."/>
            <person name="Istvanek J."/>
            <person name="Nedelnik J."/>
            <person name="Repkova J."/>
        </authorList>
    </citation>
    <scope>NUCLEOTIDE SEQUENCE [LARGE SCALE GENOMIC DNA]</scope>
    <source>
        <strain evidence="2">cv. 10/8</strain>
        <tissue evidence="1">Leaf</tissue>
    </source>
</reference>
<feature type="non-terminal residue" evidence="1">
    <location>
        <position position="77"/>
    </location>
</feature>
<accession>A0A392UMX3</accession>
<sequence>GWEVGGGVGVAEAVVGVGGGGGDVGGVSDLTSEFFFSVQSSDSWRPDPDTGYSVCGTYQLLTSQTPVTLSAAEDLIW</sequence>
<evidence type="ECO:0000313" key="2">
    <source>
        <dbReference type="Proteomes" id="UP000265520"/>
    </source>
</evidence>
<proteinExistence type="predicted"/>
<feature type="non-terminal residue" evidence="1">
    <location>
        <position position="1"/>
    </location>
</feature>
<organism evidence="1 2">
    <name type="scientific">Trifolium medium</name>
    <dbReference type="NCBI Taxonomy" id="97028"/>
    <lineage>
        <taxon>Eukaryota</taxon>
        <taxon>Viridiplantae</taxon>
        <taxon>Streptophyta</taxon>
        <taxon>Embryophyta</taxon>
        <taxon>Tracheophyta</taxon>
        <taxon>Spermatophyta</taxon>
        <taxon>Magnoliopsida</taxon>
        <taxon>eudicotyledons</taxon>
        <taxon>Gunneridae</taxon>
        <taxon>Pentapetalae</taxon>
        <taxon>rosids</taxon>
        <taxon>fabids</taxon>
        <taxon>Fabales</taxon>
        <taxon>Fabaceae</taxon>
        <taxon>Papilionoideae</taxon>
        <taxon>50 kb inversion clade</taxon>
        <taxon>NPAAA clade</taxon>
        <taxon>Hologalegina</taxon>
        <taxon>IRL clade</taxon>
        <taxon>Trifolieae</taxon>
        <taxon>Trifolium</taxon>
    </lineage>
</organism>